<dbReference type="SUPFAM" id="SSF46785">
    <property type="entry name" value="Winged helix' DNA-binding domain"/>
    <property type="match status" value="1"/>
</dbReference>
<feature type="domain" description="Transcription regulator PadR N-terminal" evidence="1">
    <location>
        <begin position="33"/>
        <end position="71"/>
    </location>
</feature>
<dbReference type="InterPro" id="IPR036390">
    <property type="entry name" value="WH_DNA-bd_sf"/>
</dbReference>
<dbReference type="InterPro" id="IPR005149">
    <property type="entry name" value="Tscrpt_reg_PadR_N"/>
</dbReference>
<reference evidence="2 3" key="1">
    <citation type="journal article" date="2019" name="Int. J. Syst. Evol. Microbiol.">
        <title>Clostridium fermenticellae sp. nov., isolated from the mud in a fermentation cellar for the production of the Chinese liquor, baijiu.</title>
        <authorList>
            <person name="Xu P.X."/>
            <person name="Chai L.J."/>
            <person name="Qiu T."/>
            <person name="Zhang X.J."/>
            <person name="Lu Z.M."/>
            <person name="Xiao C."/>
            <person name="Wang S.T."/>
            <person name="Shen C.H."/>
            <person name="Shi J.S."/>
            <person name="Xu Z.H."/>
        </authorList>
    </citation>
    <scope>NUCLEOTIDE SEQUENCE [LARGE SCALE GENOMIC DNA]</scope>
    <source>
        <strain evidence="2 3">JN500901</strain>
    </source>
</reference>
<dbReference type="AlphaFoldDB" id="A0A386H608"/>
<protein>
    <submittedName>
        <fullName evidence="2">PadR family transcriptional regulator</fullName>
    </submittedName>
</protein>
<gene>
    <name evidence="2" type="ORF">D4Z93_11715</name>
</gene>
<dbReference type="InterPro" id="IPR036388">
    <property type="entry name" value="WH-like_DNA-bd_sf"/>
</dbReference>
<dbReference type="Gene3D" id="1.10.10.10">
    <property type="entry name" value="Winged helix-like DNA-binding domain superfamily/Winged helix DNA-binding domain"/>
    <property type="match status" value="1"/>
</dbReference>
<dbReference type="OrthoDB" id="9808017at2"/>
<dbReference type="EMBL" id="CP032416">
    <property type="protein sequence ID" value="AYD41149.1"/>
    <property type="molecule type" value="Genomic_DNA"/>
</dbReference>
<dbReference type="KEGG" id="cfer:D4Z93_11715"/>
<evidence type="ECO:0000313" key="2">
    <source>
        <dbReference type="EMBL" id="AYD41149.1"/>
    </source>
</evidence>
<dbReference type="Proteomes" id="UP000266301">
    <property type="component" value="Chromosome"/>
</dbReference>
<accession>A0A386H608</accession>
<name>A0A386H608_9CLOT</name>
<evidence type="ECO:0000259" key="1">
    <source>
        <dbReference type="Pfam" id="PF03551"/>
    </source>
</evidence>
<dbReference type="Pfam" id="PF03551">
    <property type="entry name" value="PadR"/>
    <property type="match status" value="1"/>
</dbReference>
<proteinExistence type="predicted"/>
<keyword evidence="3" id="KW-1185">Reference proteome</keyword>
<organism evidence="2 3">
    <name type="scientific">Clostridium fermenticellae</name>
    <dbReference type="NCBI Taxonomy" id="2068654"/>
    <lineage>
        <taxon>Bacteria</taxon>
        <taxon>Bacillati</taxon>
        <taxon>Bacillota</taxon>
        <taxon>Clostridia</taxon>
        <taxon>Eubacteriales</taxon>
        <taxon>Clostridiaceae</taxon>
        <taxon>Clostridium</taxon>
    </lineage>
</organism>
<sequence>MMSFPFIPLQKLYHKIKTGFLNLTGMDDTPPDYLKRLEKRNYLEGYWNDNENSGGGRRRYYKITQEGLDFFKKRVQEWLLFKELLDHFLGGSVDE</sequence>
<evidence type="ECO:0000313" key="3">
    <source>
        <dbReference type="Proteomes" id="UP000266301"/>
    </source>
</evidence>